<organism evidence="12 18">
    <name type="scientific">Rotaria socialis</name>
    <dbReference type="NCBI Taxonomy" id="392032"/>
    <lineage>
        <taxon>Eukaryota</taxon>
        <taxon>Metazoa</taxon>
        <taxon>Spiralia</taxon>
        <taxon>Gnathifera</taxon>
        <taxon>Rotifera</taxon>
        <taxon>Eurotatoria</taxon>
        <taxon>Bdelloidea</taxon>
        <taxon>Philodinida</taxon>
        <taxon>Philodinidae</taxon>
        <taxon>Rotaria</taxon>
    </lineage>
</organism>
<keyword evidence="8" id="KW-0539">Nucleus</keyword>
<evidence type="ECO:0000313" key="12">
    <source>
        <dbReference type="EMBL" id="CAF3273968.1"/>
    </source>
</evidence>
<dbReference type="PANTHER" id="PTHR46481:SF10">
    <property type="entry name" value="ZINC FINGER BED DOMAIN-CONTAINING PROTEIN 39"/>
    <property type="match status" value="1"/>
</dbReference>
<keyword evidence="7" id="KW-0804">Transcription</keyword>
<dbReference type="InterPro" id="IPR052035">
    <property type="entry name" value="ZnF_BED_domain_contain"/>
</dbReference>
<feature type="compositionally biased region" description="Acidic residues" evidence="9">
    <location>
        <begin position="64"/>
        <end position="73"/>
    </location>
</feature>
<evidence type="ECO:0000313" key="18">
    <source>
        <dbReference type="Proteomes" id="UP000663825"/>
    </source>
</evidence>
<dbReference type="EMBL" id="CAJOBP010003827">
    <property type="protein sequence ID" value="CAF4420139.1"/>
    <property type="molecule type" value="Genomic_DNA"/>
</dbReference>
<evidence type="ECO:0000256" key="6">
    <source>
        <dbReference type="ARBA" id="ARBA00023125"/>
    </source>
</evidence>
<dbReference type="InterPro" id="IPR008906">
    <property type="entry name" value="HATC_C_dom"/>
</dbReference>
<dbReference type="Proteomes" id="UP000663833">
    <property type="component" value="Unassembled WGS sequence"/>
</dbReference>
<dbReference type="EMBL" id="CAJNXB010002733">
    <property type="protein sequence ID" value="CAF3273968.1"/>
    <property type="molecule type" value="Genomic_DNA"/>
</dbReference>
<evidence type="ECO:0000256" key="7">
    <source>
        <dbReference type="ARBA" id="ARBA00023163"/>
    </source>
</evidence>
<comment type="caution">
    <text evidence="12">The sequence shown here is derived from an EMBL/GenBank/DDBJ whole genome shotgun (WGS) entry which is preliminary data.</text>
</comment>
<evidence type="ECO:0000313" key="15">
    <source>
        <dbReference type="EMBL" id="CAF4420139.1"/>
    </source>
</evidence>
<keyword evidence="3" id="KW-0863">Zinc-finger</keyword>
<dbReference type="Proteomes" id="UP000663848">
    <property type="component" value="Unassembled WGS sequence"/>
</dbReference>
<dbReference type="GO" id="GO:0003677">
    <property type="term" value="F:DNA binding"/>
    <property type="evidence" value="ECO:0007669"/>
    <property type="project" value="UniProtKB-KW"/>
</dbReference>
<dbReference type="EMBL" id="CAJOBO010003467">
    <property type="protein sequence ID" value="CAF4493611.1"/>
    <property type="molecule type" value="Genomic_DNA"/>
</dbReference>
<dbReference type="EMBL" id="CAJOBR010003948">
    <property type="protein sequence ID" value="CAF4759297.1"/>
    <property type="molecule type" value="Genomic_DNA"/>
</dbReference>
<evidence type="ECO:0000259" key="10">
    <source>
        <dbReference type="Pfam" id="PF02892"/>
    </source>
</evidence>
<keyword evidence="19" id="KW-1185">Reference proteome</keyword>
<protein>
    <submittedName>
        <fullName evidence="12">Uncharacterized protein</fullName>
    </submittedName>
</protein>
<evidence type="ECO:0000313" key="16">
    <source>
        <dbReference type="EMBL" id="CAF4493611.1"/>
    </source>
</evidence>
<dbReference type="AlphaFoldDB" id="A0A817RX68"/>
<evidence type="ECO:0000256" key="5">
    <source>
        <dbReference type="ARBA" id="ARBA00023015"/>
    </source>
</evidence>
<evidence type="ECO:0000256" key="3">
    <source>
        <dbReference type="ARBA" id="ARBA00022771"/>
    </source>
</evidence>
<proteinExistence type="predicted"/>
<dbReference type="Proteomes" id="UP000663851">
    <property type="component" value="Unassembled WGS sequence"/>
</dbReference>
<dbReference type="Proteomes" id="UP000663873">
    <property type="component" value="Unassembled WGS sequence"/>
</dbReference>
<evidence type="ECO:0000313" key="17">
    <source>
        <dbReference type="EMBL" id="CAF4759297.1"/>
    </source>
</evidence>
<reference evidence="12" key="1">
    <citation type="submission" date="2021-02" db="EMBL/GenBank/DDBJ databases">
        <authorList>
            <person name="Nowell W R."/>
        </authorList>
    </citation>
    <scope>NUCLEOTIDE SEQUENCE</scope>
</reference>
<evidence type="ECO:0000313" key="14">
    <source>
        <dbReference type="EMBL" id="CAF3520709.1"/>
    </source>
</evidence>
<dbReference type="Pfam" id="PF02892">
    <property type="entry name" value="zf-BED"/>
    <property type="match status" value="1"/>
</dbReference>
<evidence type="ECO:0000259" key="11">
    <source>
        <dbReference type="Pfam" id="PF05699"/>
    </source>
</evidence>
<comment type="subcellular location">
    <subcellularLocation>
        <location evidence="1">Nucleus</location>
    </subcellularLocation>
</comment>
<dbReference type="EMBL" id="CAJNYT010003037">
    <property type="protein sequence ID" value="CAF3520709.1"/>
    <property type="molecule type" value="Genomic_DNA"/>
</dbReference>
<keyword evidence="4" id="KW-0862">Zinc</keyword>
<dbReference type="EMBL" id="CAJNYD010001428">
    <property type="protein sequence ID" value="CAF3337434.1"/>
    <property type="molecule type" value="Genomic_DNA"/>
</dbReference>
<sequence length="667" mass="77064">MAAVKLKEYFEFSIVSNNRMNGTCKLCNRNYKDLHGIYSNFLKHLKRKHPSEYQHSFSHHSEDDSTEETDIGDDPQLSNDSTLATSKQHRINLSIAKNLIIKCNLPLSIIENSAFREFLKECYPKWQPISAKNLKVNIISSFKNRTHQLICDTLKSLSDLTVTIDAWSDRRGRGFLGITCHFIDEKMVPQAFLIDFVRMKSPHTSDTIQRLTENVLDRFNIKDKVYRIITDNASSMIKAYKFGLNIDEDHVIHDSQHDKSIFNEESECNNYDQDFDLSKFQIVSDLQTIVVHHNKDVQSIRMSCFAHTLQLTIRDGLYKNLCVSKVFEKCQTLARFAHKSSKIADLLDQINRHIERPNITRWNSDLMLIKSILSINRNDVQTISNLIDSTIEFSNNDFKIMEEIVDILEPFYQISLKCQADKVVTISLVVPSIVHLICHLHSMKENLSLCNLLAEQLNSSIEKRFIGVMNRLYQREVKSDDPFSDPVYFMATLLDPTFKFFWIRDLHLPINTESRLKQNIIQLILDDCTKDIIPISEKNMNKVNSSSNQSLSVLSPENKTKRVKLFVYDDECCYNHSSCSSQTSNPSVELEAYLNDPVRSSFSDYWLHSPLTSLKALVTRIFSVQASSAPIERVFSHAGLIFSSRRTRMNEQLFRDIVFLKANQILL</sequence>
<evidence type="ECO:0000313" key="19">
    <source>
        <dbReference type="Proteomes" id="UP000663873"/>
    </source>
</evidence>
<evidence type="ECO:0000256" key="2">
    <source>
        <dbReference type="ARBA" id="ARBA00022723"/>
    </source>
</evidence>
<dbReference type="Proteomes" id="UP000663825">
    <property type="component" value="Unassembled WGS sequence"/>
</dbReference>
<dbReference type="InterPro" id="IPR012337">
    <property type="entry name" value="RNaseH-like_sf"/>
</dbReference>
<evidence type="ECO:0000256" key="1">
    <source>
        <dbReference type="ARBA" id="ARBA00004123"/>
    </source>
</evidence>
<dbReference type="SUPFAM" id="SSF53098">
    <property type="entry name" value="Ribonuclease H-like"/>
    <property type="match status" value="1"/>
</dbReference>
<accession>A0A817RX68</accession>
<name>A0A817RX68_9BILA</name>
<dbReference type="InterPro" id="IPR003656">
    <property type="entry name" value="Znf_BED"/>
</dbReference>
<dbReference type="Pfam" id="PF05699">
    <property type="entry name" value="Dimer_Tnp_hAT"/>
    <property type="match status" value="1"/>
</dbReference>
<keyword evidence="2" id="KW-0479">Metal-binding</keyword>
<dbReference type="GO" id="GO:0008270">
    <property type="term" value="F:zinc ion binding"/>
    <property type="evidence" value="ECO:0007669"/>
    <property type="project" value="UniProtKB-KW"/>
</dbReference>
<dbReference type="GO" id="GO:0005634">
    <property type="term" value="C:nucleus"/>
    <property type="evidence" value="ECO:0007669"/>
    <property type="project" value="UniProtKB-SubCell"/>
</dbReference>
<evidence type="ECO:0000256" key="4">
    <source>
        <dbReference type="ARBA" id="ARBA00022833"/>
    </source>
</evidence>
<dbReference type="Proteomes" id="UP000663872">
    <property type="component" value="Unassembled WGS sequence"/>
</dbReference>
<evidence type="ECO:0000256" key="8">
    <source>
        <dbReference type="ARBA" id="ARBA00023242"/>
    </source>
</evidence>
<dbReference type="OrthoDB" id="10057873at2759"/>
<feature type="domain" description="HAT C-terminal dimerisation" evidence="11">
    <location>
        <begin position="614"/>
        <end position="662"/>
    </location>
</feature>
<keyword evidence="5" id="KW-0805">Transcription regulation</keyword>
<gene>
    <name evidence="14" type="ORF">GRG538_LOCUS18727</name>
    <name evidence="16" type="ORF">HFQ381_LOCUS27225</name>
    <name evidence="13" type="ORF">LUA448_LOCUS11814</name>
    <name evidence="17" type="ORF">QYT958_LOCUS21522</name>
    <name evidence="12" type="ORF">TIS948_LOCUS16493</name>
    <name evidence="15" type="ORF">UJA718_LOCUS20506</name>
</gene>
<keyword evidence="6" id="KW-0238">DNA-binding</keyword>
<dbReference type="PANTHER" id="PTHR46481">
    <property type="entry name" value="ZINC FINGER BED DOMAIN-CONTAINING PROTEIN 4"/>
    <property type="match status" value="1"/>
</dbReference>
<evidence type="ECO:0000256" key="9">
    <source>
        <dbReference type="SAM" id="MobiDB-lite"/>
    </source>
</evidence>
<feature type="domain" description="BED-type" evidence="10">
    <location>
        <begin position="6"/>
        <end position="50"/>
    </location>
</feature>
<dbReference type="GO" id="GO:0046983">
    <property type="term" value="F:protein dimerization activity"/>
    <property type="evidence" value="ECO:0007669"/>
    <property type="project" value="InterPro"/>
</dbReference>
<feature type="region of interest" description="Disordered" evidence="9">
    <location>
        <begin position="53"/>
        <end position="83"/>
    </location>
</feature>
<evidence type="ECO:0000313" key="13">
    <source>
        <dbReference type="EMBL" id="CAF3337434.1"/>
    </source>
</evidence>